<evidence type="ECO:0000313" key="4">
    <source>
        <dbReference type="Proteomes" id="UP000271098"/>
    </source>
</evidence>
<dbReference type="WBParaSite" id="GPUH_0001522001-mRNA-1">
    <property type="protein sequence ID" value="GPUH_0001522001-mRNA-1"/>
    <property type="gene ID" value="GPUH_0001522001"/>
</dbReference>
<keyword evidence="2" id="KW-1133">Transmembrane helix</keyword>
<name>A0A183E2K9_9BILA</name>
<feature type="compositionally biased region" description="Basic and acidic residues" evidence="1">
    <location>
        <begin position="151"/>
        <end position="160"/>
    </location>
</feature>
<dbReference type="EMBL" id="UYRT01082148">
    <property type="protein sequence ID" value="VDN25549.1"/>
    <property type="molecule type" value="Genomic_DNA"/>
</dbReference>
<evidence type="ECO:0000313" key="5">
    <source>
        <dbReference type="WBParaSite" id="GPUH_0001522001-mRNA-1"/>
    </source>
</evidence>
<keyword evidence="2" id="KW-0472">Membrane</keyword>
<feature type="region of interest" description="Disordered" evidence="1">
    <location>
        <begin position="125"/>
        <end position="160"/>
    </location>
</feature>
<gene>
    <name evidence="3" type="ORF">GPUH_LOCUS15200</name>
</gene>
<keyword evidence="2" id="KW-0812">Transmembrane</keyword>
<sequence>MLWHEDSDKWLWAFQTALTYPWFASGSMSITLTIVRISCFSFCSSGTKAGGVLLLNQVEYLCRTYTLRPTLGAEGAALRDATSRIPLRAEIPRQPRESSSSLTISRFVTRDSIITSTAAIAAVPPTANADGDCSSTGDKDAPDDNDDDDNNKEAKDSDVH</sequence>
<protein>
    <submittedName>
        <fullName evidence="5">Secreted protein</fullName>
    </submittedName>
</protein>
<evidence type="ECO:0000256" key="2">
    <source>
        <dbReference type="SAM" id="Phobius"/>
    </source>
</evidence>
<evidence type="ECO:0000256" key="1">
    <source>
        <dbReference type="SAM" id="MobiDB-lite"/>
    </source>
</evidence>
<reference evidence="3 4" key="2">
    <citation type="submission" date="2018-11" db="EMBL/GenBank/DDBJ databases">
        <authorList>
            <consortium name="Pathogen Informatics"/>
        </authorList>
    </citation>
    <scope>NUCLEOTIDE SEQUENCE [LARGE SCALE GENOMIC DNA]</scope>
</reference>
<evidence type="ECO:0000313" key="3">
    <source>
        <dbReference type="EMBL" id="VDN25549.1"/>
    </source>
</evidence>
<feature type="transmembrane region" description="Helical" evidence="2">
    <location>
        <begin position="20"/>
        <end position="39"/>
    </location>
</feature>
<dbReference type="AlphaFoldDB" id="A0A183E2K9"/>
<keyword evidence="4" id="KW-1185">Reference proteome</keyword>
<accession>A0A183E2K9</accession>
<proteinExistence type="predicted"/>
<reference evidence="5" key="1">
    <citation type="submission" date="2016-06" db="UniProtKB">
        <authorList>
            <consortium name="WormBaseParasite"/>
        </authorList>
    </citation>
    <scope>IDENTIFICATION</scope>
</reference>
<organism evidence="5">
    <name type="scientific">Gongylonema pulchrum</name>
    <dbReference type="NCBI Taxonomy" id="637853"/>
    <lineage>
        <taxon>Eukaryota</taxon>
        <taxon>Metazoa</taxon>
        <taxon>Ecdysozoa</taxon>
        <taxon>Nematoda</taxon>
        <taxon>Chromadorea</taxon>
        <taxon>Rhabditida</taxon>
        <taxon>Spirurina</taxon>
        <taxon>Spiruromorpha</taxon>
        <taxon>Spiruroidea</taxon>
        <taxon>Gongylonematidae</taxon>
        <taxon>Gongylonema</taxon>
    </lineage>
</organism>
<dbReference type="Proteomes" id="UP000271098">
    <property type="component" value="Unassembled WGS sequence"/>
</dbReference>